<dbReference type="PROSITE" id="PS51257">
    <property type="entry name" value="PROKAR_LIPOPROTEIN"/>
    <property type="match status" value="1"/>
</dbReference>
<keyword evidence="2 4" id="KW-0479">Metal-binding</keyword>
<keyword evidence="5" id="KW-0732">Signal</keyword>
<dbReference type="RefSeq" id="WP_086437147.1">
    <property type="nucleotide sequence ID" value="NZ_FXWG01000002.1"/>
</dbReference>
<dbReference type="OrthoDB" id="7596428at2"/>
<evidence type="ECO:0000313" key="7">
    <source>
        <dbReference type="EMBL" id="SMQ68924.1"/>
    </source>
</evidence>
<feature type="domain" description="Cytochrome c" evidence="6">
    <location>
        <begin position="34"/>
        <end position="117"/>
    </location>
</feature>
<dbReference type="Pfam" id="PF00034">
    <property type="entry name" value="Cytochrom_C"/>
    <property type="match status" value="1"/>
</dbReference>
<dbReference type="GO" id="GO:0046872">
    <property type="term" value="F:metal ion binding"/>
    <property type="evidence" value="ECO:0007669"/>
    <property type="project" value="UniProtKB-KW"/>
</dbReference>
<gene>
    <name evidence="7" type="ORF">SAMN06297468_1195</name>
</gene>
<evidence type="ECO:0000256" key="5">
    <source>
        <dbReference type="SAM" id="SignalP"/>
    </source>
</evidence>
<proteinExistence type="predicted"/>
<dbReference type="GO" id="GO:0009055">
    <property type="term" value="F:electron transfer activity"/>
    <property type="evidence" value="ECO:0007669"/>
    <property type="project" value="InterPro"/>
</dbReference>
<dbReference type="InterPro" id="IPR009056">
    <property type="entry name" value="Cyt_c-like_dom"/>
</dbReference>
<evidence type="ECO:0000256" key="3">
    <source>
        <dbReference type="ARBA" id="ARBA00023004"/>
    </source>
</evidence>
<accession>A0A1Y6F261</accession>
<dbReference type="SUPFAM" id="SSF46626">
    <property type="entry name" value="Cytochrome c"/>
    <property type="match status" value="1"/>
</dbReference>
<dbReference type="Proteomes" id="UP000194420">
    <property type="component" value="Unassembled WGS sequence"/>
</dbReference>
<dbReference type="EMBL" id="FXWG01000002">
    <property type="protein sequence ID" value="SMQ68924.1"/>
    <property type="molecule type" value="Genomic_DNA"/>
</dbReference>
<dbReference type="Gene3D" id="1.10.760.10">
    <property type="entry name" value="Cytochrome c-like domain"/>
    <property type="match status" value="1"/>
</dbReference>
<dbReference type="InterPro" id="IPR036909">
    <property type="entry name" value="Cyt_c-like_dom_sf"/>
</dbReference>
<name>A0A1Y6F261_9SPHN</name>
<reference evidence="8" key="1">
    <citation type="submission" date="2017-04" db="EMBL/GenBank/DDBJ databases">
        <authorList>
            <person name="Varghese N."/>
            <person name="Submissions S."/>
        </authorList>
    </citation>
    <scope>NUCLEOTIDE SEQUENCE [LARGE SCALE GENOMIC DNA]</scope>
</reference>
<evidence type="ECO:0000256" key="2">
    <source>
        <dbReference type="ARBA" id="ARBA00022723"/>
    </source>
</evidence>
<keyword evidence="3 4" id="KW-0408">Iron</keyword>
<sequence length="126" mass="13538">MRRTVVSTLLVVPALLASAACVHGQSEASSATTADAEQAEAFAFVQANCASCHAIEGGSLSSNPQAPRFVDIANRDWLTRKSLAAWLADAHNYPEMMNVDLAPEQVDAVAGYMLTLRSEDYQRLPD</sequence>
<evidence type="ECO:0000256" key="1">
    <source>
        <dbReference type="ARBA" id="ARBA00022617"/>
    </source>
</evidence>
<keyword evidence="8" id="KW-1185">Reference proteome</keyword>
<feature type="chain" id="PRO_5013074212" evidence="5">
    <location>
        <begin position="20"/>
        <end position="126"/>
    </location>
</feature>
<dbReference type="GO" id="GO:0020037">
    <property type="term" value="F:heme binding"/>
    <property type="evidence" value="ECO:0007669"/>
    <property type="project" value="InterPro"/>
</dbReference>
<protein>
    <submittedName>
        <fullName evidence="7">Cytochrome c</fullName>
    </submittedName>
</protein>
<evidence type="ECO:0000259" key="6">
    <source>
        <dbReference type="PROSITE" id="PS51007"/>
    </source>
</evidence>
<dbReference type="AlphaFoldDB" id="A0A1Y6F261"/>
<organism evidence="7 8">
    <name type="scientific">Altererythrobacter xiamenensis</name>
    <dbReference type="NCBI Taxonomy" id="1316679"/>
    <lineage>
        <taxon>Bacteria</taxon>
        <taxon>Pseudomonadati</taxon>
        <taxon>Pseudomonadota</taxon>
        <taxon>Alphaproteobacteria</taxon>
        <taxon>Sphingomonadales</taxon>
        <taxon>Erythrobacteraceae</taxon>
        <taxon>Altererythrobacter</taxon>
    </lineage>
</organism>
<evidence type="ECO:0000313" key="8">
    <source>
        <dbReference type="Proteomes" id="UP000194420"/>
    </source>
</evidence>
<feature type="signal peptide" evidence="5">
    <location>
        <begin position="1"/>
        <end position="19"/>
    </location>
</feature>
<keyword evidence="1 4" id="KW-0349">Heme</keyword>
<evidence type="ECO:0000256" key="4">
    <source>
        <dbReference type="PROSITE-ProRule" id="PRU00433"/>
    </source>
</evidence>
<dbReference type="PROSITE" id="PS51007">
    <property type="entry name" value="CYTC"/>
    <property type="match status" value="1"/>
</dbReference>